<keyword evidence="5 12" id="KW-1133">Transmembrane helix</keyword>
<evidence type="ECO:0000256" key="3">
    <source>
        <dbReference type="ARBA" id="ARBA00022519"/>
    </source>
</evidence>
<dbReference type="SUPFAM" id="SSF54534">
    <property type="entry name" value="FKBP-like"/>
    <property type="match status" value="1"/>
</dbReference>
<evidence type="ECO:0000313" key="14">
    <source>
        <dbReference type="EMBL" id="ADQ79638.1"/>
    </source>
</evidence>
<dbReference type="Pfam" id="PF13623">
    <property type="entry name" value="SurA_N_2"/>
    <property type="match status" value="1"/>
</dbReference>
<proteinExistence type="inferred from homology"/>
<keyword evidence="7" id="KW-0143">Chaperone</keyword>
<evidence type="ECO:0000256" key="9">
    <source>
        <dbReference type="ARBA" id="ARBA00040743"/>
    </source>
</evidence>
<dbReference type="AlphaFoldDB" id="E4T4J4"/>
<comment type="subcellular location">
    <subcellularLocation>
        <location evidence="1">Cell inner membrane</location>
        <topology evidence="1">Single-pass type II membrane protein</topology>
        <orientation evidence="1">Periplasmic side</orientation>
    </subcellularLocation>
</comment>
<evidence type="ECO:0000256" key="10">
    <source>
        <dbReference type="ARBA" id="ARBA00042775"/>
    </source>
</evidence>
<dbReference type="InterPro" id="IPR052029">
    <property type="entry name" value="PpiD_chaperone"/>
</dbReference>
<dbReference type="Pfam" id="PF13616">
    <property type="entry name" value="Rotamase_3"/>
    <property type="match status" value="1"/>
</dbReference>
<dbReference type="RefSeq" id="WP_013445007.1">
    <property type="nucleotide sequence ID" value="NC_014734.1"/>
</dbReference>
<dbReference type="eggNOG" id="COG0760">
    <property type="taxonomic scope" value="Bacteria"/>
</dbReference>
<evidence type="ECO:0000259" key="13">
    <source>
        <dbReference type="PROSITE" id="PS50198"/>
    </source>
</evidence>
<organism evidence="14 15">
    <name type="scientific">Paludibacter propionicigenes (strain DSM 17365 / JCM 13257 / WB4)</name>
    <dbReference type="NCBI Taxonomy" id="694427"/>
    <lineage>
        <taxon>Bacteria</taxon>
        <taxon>Pseudomonadati</taxon>
        <taxon>Bacteroidota</taxon>
        <taxon>Bacteroidia</taxon>
        <taxon>Bacteroidales</taxon>
        <taxon>Paludibacteraceae</taxon>
        <taxon>Paludibacter</taxon>
    </lineage>
</organism>
<dbReference type="SUPFAM" id="SSF109998">
    <property type="entry name" value="Triger factor/SurA peptide-binding domain-like"/>
    <property type="match status" value="1"/>
</dbReference>
<dbReference type="GO" id="GO:0005886">
    <property type="term" value="C:plasma membrane"/>
    <property type="evidence" value="ECO:0007669"/>
    <property type="project" value="UniProtKB-SubCell"/>
</dbReference>
<dbReference type="GO" id="GO:0003755">
    <property type="term" value="F:peptidyl-prolyl cis-trans isomerase activity"/>
    <property type="evidence" value="ECO:0007669"/>
    <property type="project" value="UniProtKB-KW"/>
</dbReference>
<keyword evidence="15" id="KW-1185">Reference proteome</keyword>
<keyword evidence="11" id="KW-0697">Rotamase</keyword>
<name>E4T4J4_PALPW</name>
<dbReference type="PANTHER" id="PTHR47529">
    <property type="entry name" value="PEPTIDYL-PROLYL CIS-TRANS ISOMERASE D"/>
    <property type="match status" value="1"/>
</dbReference>
<gene>
    <name evidence="14" type="ordered locus">Palpr_1492</name>
</gene>
<comment type="similarity">
    <text evidence="8">Belongs to the PpiD chaperone family.</text>
</comment>
<reference evidence="14 15" key="2">
    <citation type="journal article" date="2011" name="Stand. Genomic Sci.">
        <title>Complete genome sequence of Paludibacter propionicigenes type strain (WB4).</title>
        <authorList>
            <person name="Gronow S."/>
            <person name="Munk C."/>
            <person name="Lapidus A."/>
            <person name="Nolan M."/>
            <person name="Lucas S."/>
            <person name="Hammon N."/>
            <person name="Deshpande S."/>
            <person name="Cheng J.F."/>
            <person name="Tapia R."/>
            <person name="Han C."/>
            <person name="Goodwin L."/>
            <person name="Pitluck S."/>
            <person name="Liolios K."/>
            <person name="Ivanova N."/>
            <person name="Mavromatis K."/>
            <person name="Mikhailova N."/>
            <person name="Pati A."/>
            <person name="Chen A."/>
            <person name="Palaniappan K."/>
            <person name="Land M."/>
            <person name="Hauser L."/>
            <person name="Chang Y.J."/>
            <person name="Jeffries C.D."/>
            <person name="Brambilla E."/>
            <person name="Rohde M."/>
            <person name="Goker M."/>
            <person name="Detter J.C."/>
            <person name="Woyke T."/>
            <person name="Bristow J."/>
            <person name="Eisen J.A."/>
            <person name="Markowitz V."/>
            <person name="Hugenholtz P."/>
            <person name="Kyrpides N.C."/>
            <person name="Klenk H.P."/>
        </authorList>
    </citation>
    <scope>NUCLEOTIDE SEQUENCE [LARGE SCALE GENOMIC DNA]</scope>
    <source>
        <strain evidence="15">DSM 17365 / JCM 13257 / WB4</strain>
    </source>
</reference>
<dbReference type="OrthoDB" id="9812372at2"/>
<evidence type="ECO:0000256" key="1">
    <source>
        <dbReference type="ARBA" id="ARBA00004382"/>
    </source>
</evidence>
<dbReference type="KEGG" id="ppn:Palpr_1492"/>
<dbReference type="PROSITE" id="PS01096">
    <property type="entry name" value="PPIC_PPIASE_1"/>
    <property type="match status" value="1"/>
</dbReference>
<dbReference type="InterPro" id="IPR046357">
    <property type="entry name" value="PPIase_dom_sf"/>
</dbReference>
<keyword evidence="11 14" id="KW-0413">Isomerase</keyword>
<dbReference type="Proteomes" id="UP000008718">
    <property type="component" value="Chromosome"/>
</dbReference>
<evidence type="ECO:0000256" key="2">
    <source>
        <dbReference type="ARBA" id="ARBA00022475"/>
    </source>
</evidence>
<sequence>MAVLDRIRSKGVLLVAVVGLALLAFIVGDFLKEGSTFFNKSKEIVGKVAGDDINIKEYTAAIEQMTEVYKIETGRAELNEEMTTQIRQSVWESMMSEKILNAEAKKLGLAVSADELSDRLIGNNIHPLIMQRRTFAGENGQFSRPALVQFLSSLEQAPANEEMKQQIAQAKNYWNFWEKTVKNSILQEKYNALISKSVCANSLDAKMSFEDKKTSVDVAYVVQPYFAVPDADIKVSSSEIKDLYNKKKEQFKQDANCSFSYVAFDIKPLPEDYKEGEAWMKKLEGEFKTTADVAALVNSNSDVMYDGRNYSERTVPALLKDFAFGSATGAVYGPSFVNDTYTMARVMQGGIMQSDSVKLRHIFLLAKDATKADSLVSAIKGGADFGALAKKYSAVKQTAANGGEIGWMQEATQGPEKEITSQAFSKSKNDIFTIKDEQGVQIFQVMDKTPARRKVKLAILERKIVPSSKSYSKIYNDAKQFAVDLSADNFDKKAKEKGYIVRPAAEVLRSTEKIADINQSRQIIRWVFNSSKNDVSDVFDCGTKFVVAMTTELNKKGYRSLEKVSDQLKAEIIKDKKAESMIKNLSAELSKTGSLEGLASLLKDSVKTAPAVNFASYQLGTAGFEPAVIGKVTKTALGKVSTPIKGNAGVYVVRTSNKQVNPQAFNAQLEKMQLNARLSYSLSYTLFQDMKEKADITDNRLNFF</sequence>
<evidence type="ECO:0000256" key="5">
    <source>
        <dbReference type="ARBA" id="ARBA00022989"/>
    </source>
</evidence>
<protein>
    <recommendedName>
        <fullName evidence="9">Periplasmic chaperone PpiD</fullName>
    </recommendedName>
    <alternativeName>
        <fullName evidence="10">Periplasmic folding chaperone</fullName>
    </alternativeName>
</protein>
<dbReference type="PANTHER" id="PTHR47529:SF1">
    <property type="entry name" value="PERIPLASMIC CHAPERONE PPID"/>
    <property type="match status" value="1"/>
</dbReference>
<evidence type="ECO:0000256" key="4">
    <source>
        <dbReference type="ARBA" id="ARBA00022692"/>
    </source>
</evidence>
<keyword evidence="6 12" id="KW-0472">Membrane</keyword>
<evidence type="ECO:0000256" key="6">
    <source>
        <dbReference type="ARBA" id="ARBA00023136"/>
    </source>
</evidence>
<evidence type="ECO:0000256" key="12">
    <source>
        <dbReference type="SAM" id="Phobius"/>
    </source>
</evidence>
<dbReference type="EMBL" id="CP002345">
    <property type="protein sequence ID" value="ADQ79638.1"/>
    <property type="molecule type" value="Genomic_DNA"/>
</dbReference>
<dbReference type="InterPro" id="IPR000297">
    <property type="entry name" value="PPIase_PpiC"/>
</dbReference>
<dbReference type="Gene3D" id="3.10.50.40">
    <property type="match status" value="1"/>
</dbReference>
<dbReference type="PROSITE" id="PS50198">
    <property type="entry name" value="PPIC_PPIASE_2"/>
    <property type="match status" value="1"/>
</dbReference>
<dbReference type="InterPro" id="IPR027304">
    <property type="entry name" value="Trigger_fact/SurA_dom_sf"/>
</dbReference>
<keyword evidence="3" id="KW-0997">Cell inner membrane</keyword>
<feature type="domain" description="PpiC" evidence="13">
    <location>
        <begin position="354"/>
        <end position="447"/>
    </location>
</feature>
<accession>E4T4J4</accession>
<evidence type="ECO:0000256" key="8">
    <source>
        <dbReference type="ARBA" id="ARBA00038408"/>
    </source>
</evidence>
<keyword evidence="2" id="KW-1003">Cell membrane</keyword>
<dbReference type="InterPro" id="IPR023058">
    <property type="entry name" value="PPIase_PpiC_CS"/>
</dbReference>
<reference key="1">
    <citation type="submission" date="2010-11" db="EMBL/GenBank/DDBJ databases">
        <title>The complete genome of Paludibacter propionicigenes DSM 17365.</title>
        <authorList>
            <consortium name="US DOE Joint Genome Institute (JGI-PGF)"/>
            <person name="Lucas S."/>
            <person name="Copeland A."/>
            <person name="Lapidus A."/>
            <person name="Bruce D."/>
            <person name="Goodwin L."/>
            <person name="Pitluck S."/>
            <person name="Kyrpides N."/>
            <person name="Mavromatis K."/>
            <person name="Ivanova N."/>
            <person name="Munk A.C."/>
            <person name="Brettin T."/>
            <person name="Detter J.C."/>
            <person name="Han C."/>
            <person name="Tapia R."/>
            <person name="Land M."/>
            <person name="Hauser L."/>
            <person name="Markowitz V."/>
            <person name="Cheng J.-F."/>
            <person name="Hugenholtz P."/>
            <person name="Woyke T."/>
            <person name="Wu D."/>
            <person name="Gronow S."/>
            <person name="Wellnitz S."/>
            <person name="Brambilla E."/>
            <person name="Klenk H.-P."/>
            <person name="Eisen J.A."/>
        </authorList>
    </citation>
    <scope>NUCLEOTIDE SEQUENCE</scope>
    <source>
        <strain>WB4</strain>
    </source>
</reference>
<evidence type="ECO:0000313" key="15">
    <source>
        <dbReference type="Proteomes" id="UP000008718"/>
    </source>
</evidence>
<dbReference type="HOGENOM" id="CLU_023843_0_1_10"/>
<dbReference type="STRING" id="694427.Palpr_1492"/>
<keyword evidence="4 12" id="KW-0812">Transmembrane</keyword>
<feature type="transmembrane region" description="Helical" evidence="12">
    <location>
        <begin position="12"/>
        <end position="31"/>
    </location>
</feature>
<evidence type="ECO:0000256" key="11">
    <source>
        <dbReference type="PROSITE-ProRule" id="PRU00278"/>
    </source>
</evidence>
<evidence type="ECO:0000256" key="7">
    <source>
        <dbReference type="ARBA" id="ARBA00023186"/>
    </source>
</evidence>